<feature type="compositionally biased region" description="Low complexity" evidence="1">
    <location>
        <begin position="1841"/>
        <end position="1852"/>
    </location>
</feature>
<feature type="region of interest" description="Disordered" evidence="1">
    <location>
        <begin position="792"/>
        <end position="870"/>
    </location>
</feature>
<feature type="region of interest" description="Disordered" evidence="1">
    <location>
        <begin position="2177"/>
        <end position="2214"/>
    </location>
</feature>
<feature type="compositionally biased region" description="Basic and acidic residues" evidence="1">
    <location>
        <begin position="922"/>
        <end position="934"/>
    </location>
</feature>
<feature type="compositionally biased region" description="Low complexity" evidence="1">
    <location>
        <begin position="1340"/>
        <end position="1349"/>
    </location>
</feature>
<organism evidence="3 4">
    <name type="scientific">Apatococcus lobatus</name>
    <dbReference type="NCBI Taxonomy" id="904363"/>
    <lineage>
        <taxon>Eukaryota</taxon>
        <taxon>Viridiplantae</taxon>
        <taxon>Chlorophyta</taxon>
        <taxon>core chlorophytes</taxon>
        <taxon>Trebouxiophyceae</taxon>
        <taxon>Chlorellales</taxon>
        <taxon>Chlorellaceae</taxon>
        <taxon>Apatococcus</taxon>
    </lineage>
</organism>
<feature type="transmembrane region" description="Helical" evidence="2">
    <location>
        <begin position="181"/>
        <end position="203"/>
    </location>
</feature>
<feature type="region of interest" description="Disordered" evidence="1">
    <location>
        <begin position="2533"/>
        <end position="2565"/>
    </location>
</feature>
<evidence type="ECO:0000256" key="2">
    <source>
        <dbReference type="SAM" id="Phobius"/>
    </source>
</evidence>
<name>A0AAW1QJ17_9CHLO</name>
<feature type="region of interest" description="Disordered" evidence="1">
    <location>
        <begin position="1894"/>
        <end position="2029"/>
    </location>
</feature>
<keyword evidence="4" id="KW-1185">Reference proteome</keyword>
<gene>
    <name evidence="3" type="ORF">WJX74_006979</name>
</gene>
<feature type="compositionally biased region" description="Polar residues" evidence="1">
    <location>
        <begin position="239"/>
        <end position="253"/>
    </location>
</feature>
<keyword evidence="2" id="KW-0472">Membrane</keyword>
<feature type="compositionally biased region" description="Polar residues" evidence="1">
    <location>
        <begin position="2601"/>
        <end position="2612"/>
    </location>
</feature>
<feature type="region of interest" description="Disordered" evidence="1">
    <location>
        <begin position="1870"/>
        <end position="1889"/>
    </location>
</feature>
<proteinExistence type="predicted"/>
<dbReference type="Proteomes" id="UP001438707">
    <property type="component" value="Unassembled WGS sequence"/>
</dbReference>
<keyword evidence="2" id="KW-0812">Transmembrane</keyword>
<feature type="region of interest" description="Disordered" evidence="1">
    <location>
        <begin position="901"/>
        <end position="940"/>
    </location>
</feature>
<feature type="compositionally biased region" description="Basic and acidic residues" evidence="1">
    <location>
        <begin position="1010"/>
        <end position="1024"/>
    </location>
</feature>
<feature type="compositionally biased region" description="Acidic residues" evidence="1">
    <location>
        <begin position="1032"/>
        <end position="1057"/>
    </location>
</feature>
<feature type="region of interest" description="Disordered" evidence="1">
    <location>
        <begin position="392"/>
        <end position="423"/>
    </location>
</feature>
<feature type="region of interest" description="Disordered" evidence="1">
    <location>
        <begin position="1691"/>
        <end position="1773"/>
    </location>
</feature>
<feature type="region of interest" description="Disordered" evidence="1">
    <location>
        <begin position="1824"/>
        <end position="1857"/>
    </location>
</feature>
<feature type="compositionally biased region" description="Polar residues" evidence="1">
    <location>
        <begin position="1878"/>
        <end position="1889"/>
    </location>
</feature>
<dbReference type="EMBL" id="JALJOS010000038">
    <property type="protein sequence ID" value="KAK9821384.1"/>
    <property type="molecule type" value="Genomic_DNA"/>
</dbReference>
<feature type="region of interest" description="Disordered" evidence="1">
    <location>
        <begin position="224"/>
        <end position="253"/>
    </location>
</feature>
<feature type="compositionally biased region" description="Low complexity" evidence="1">
    <location>
        <begin position="1597"/>
        <end position="1607"/>
    </location>
</feature>
<feature type="compositionally biased region" description="Acidic residues" evidence="1">
    <location>
        <begin position="1944"/>
        <end position="1954"/>
    </location>
</feature>
<feature type="compositionally biased region" description="Polar residues" evidence="1">
    <location>
        <begin position="2550"/>
        <end position="2560"/>
    </location>
</feature>
<feature type="region of interest" description="Disordered" evidence="1">
    <location>
        <begin position="1514"/>
        <end position="1648"/>
    </location>
</feature>
<comment type="caution">
    <text evidence="3">The sequence shown here is derived from an EMBL/GenBank/DDBJ whole genome shotgun (WGS) entry which is preliminary data.</text>
</comment>
<feature type="region of interest" description="Disordered" evidence="1">
    <location>
        <begin position="2587"/>
        <end position="2636"/>
    </location>
</feature>
<feature type="region of interest" description="Disordered" evidence="1">
    <location>
        <begin position="996"/>
        <end position="1057"/>
    </location>
</feature>
<evidence type="ECO:0000256" key="1">
    <source>
        <dbReference type="SAM" id="MobiDB-lite"/>
    </source>
</evidence>
<evidence type="ECO:0000313" key="3">
    <source>
        <dbReference type="EMBL" id="KAK9821384.1"/>
    </source>
</evidence>
<feature type="region of interest" description="Disordered" evidence="1">
    <location>
        <begin position="1303"/>
        <end position="1355"/>
    </location>
</feature>
<feature type="compositionally biased region" description="Low complexity" evidence="1">
    <location>
        <begin position="1319"/>
        <end position="1330"/>
    </location>
</feature>
<feature type="region of interest" description="Disordered" evidence="1">
    <location>
        <begin position="281"/>
        <end position="352"/>
    </location>
</feature>
<feature type="region of interest" description="Disordered" evidence="1">
    <location>
        <begin position="2245"/>
        <end position="2272"/>
    </location>
</feature>
<reference evidence="3 4" key="1">
    <citation type="journal article" date="2024" name="Nat. Commun.">
        <title>Phylogenomics reveals the evolutionary origins of lichenization in chlorophyte algae.</title>
        <authorList>
            <person name="Puginier C."/>
            <person name="Libourel C."/>
            <person name="Otte J."/>
            <person name="Skaloud P."/>
            <person name="Haon M."/>
            <person name="Grisel S."/>
            <person name="Petersen M."/>
            <person name="Berrin J.G."/>
            <person name="Delaux P.M."/>
            <person name="Dal Grande F."/>
            <person name="Keller J."/>
        </authorList>
    </citation>
    <scope>NUCLEOTIDE SEQUENCE [LARGE SCALE GENOMIC DNA]</scope>
    <source>
        <strain evidence="3 4">SAG 2145</strain>
    </source>
</reference>
<feature type="compositionally biased region" description="Low complexity" evidence="1">
    <location>
        <begin position="224"/>
        <end position="233"/>
    </location>
</feature>
<protein>
    <submittedName>
        <fullName evidence="3">Uncharacterized protein</fullName>
    </submittedName>
</protein>
<feature type="compositionally biased region" description="Polar residues" evidence="1">
    <location>
        <begin position="795"/>
        <end position="820"/>
    </location>
</feature>
<sequence>MYHPSKLRGGKDEDDLKLVPDDVPDLNQKLFTAGSSASRTTFSAKEPTTDSKTSLLRRAWREAMDYVQTSSAASKVTASEISGAESALRSNWIWARVVFLTLLTSGHAGYERFLSCWPLLVCLVVPHLTDAARQAASLDRALINFICSGLCSFFMLGNLLNRAWVPAVSGGMTMTTARFSVLAQYIGLVAAFAAASMAVHRALKSVSAAMSAVVKQDAGAVAQTQQQPAATGGDLEAESPNTAKAASNNVQSHCGGTAASSQSIFDSLLFRKGSTAQQPVAITSTSPGSVGQMAATTAADPVREPVLASSQDVPDKGSASETPAVRAAVSQTEDAGLPGDPSDDATTGMGITDKSTTETALQQNDVGSATEGVDVGAAAVQRAAGSYEDLAGDSHQQPVASDMPWAEEQHEADPSTANPAEQTAALASAEAKLDMGQEQQDQNAAGDMPSLDQARLDRAARFLRQFNAPQQSSRDLPGGPSEIVQELMIQHARLCRERDSLHLGVRILSDQLKSRAASADFLQAKLRDEVEELSEQLFLSQQQHEELWDSDEDDLDPMALEHRLDELAAQTGKAAAAWDDLDACMTALRIHFRDHKCTGPGQRLPLLAAQLLHQHQLSADIAALHIEISSCSLLLQQKVESADWRTLIQPHQHLQKKVMQVIQETVPYEPRESDPDLDFAQLLSSQGTWAELSEQQQNHQSKKLKLTAQLCSVRQTFKAVGNALLCSYQDEPRHCLCARLRLKVWYAETEQQVKMNISSLASFHALQEAELCNQITAYGASVLSDQVALLKAGSESHNQPPDSEQCPAQQDSSKLSQHEQPTPAAEDKTTARSAAVVSAGNLGDSQAVATDDAEPNAAGQGADAERKAIQSMSGSDLVKWNQSQGSGYSQLKQTGACLSRVQPAEAKDEGAPSPGTQLQDGLTEHDTQQLREQRQGTTSDHVCDLANSSLEQGGVQQEALVDAALEGDADAYQQDSPKPFPSVDRQSEGIAAASTYRMTEDDPNEGDPADGSHGDVNDDQDSKIDLLYGDGYDPDDHDTDEESNDDSGEQAAWDSDEDDLDPMALERNLAALAAATEKAASARGDLNARITALRLRSRVPGTQYKCTGPPRRVSHLAAQLLHQHQLSADIAALQAEMATCTMLLRNKFASHDWFEVMHGHRDLERKAMQIAEEATLNEPQEPYSDPDVALLMSSEEAWAALSRQLQNQESKKLALTAQLCSMRQTFRAVGDAILDCCLGESGQCRSAGLRLKDWYAEAEQLMKIRISATAVHSARQEAALCDQIWAYGAAMLPEEDWALLKAGSASQHQVPGSEQLPAQQSSSELSQHESPAPAPEDNTAARSAAVASAGRPGDSQAVAIDDAEPAAAGQGADAGRNAIQSMSGSDLVVLQETFWNWRGAAALCQEKGYSVQDLKAAVRQASQELMRRYYWVEDPRRHLLFRAVMGRLASDKPGNEECWLLRPSELLKPGVPRMPDSETAGQEEWLAFGQHLPARHVFISCSPSLPISEDQTVTAMANASAEPGKPDALHCPAAPAQDTNVPAPAPPAGSACAGGHVEGARAGSGDMDPTQATAGDHSEQANLSFGGGSHNSAGLSEPAELWEAAAPAAPPGHSSDPHRALPEGAAVAQAASHPADVAASGTDMPAPAPAGAPNAALVSALSLFPTQLVKQPAQQLTASADMAWPSATVHELGRSTADPTGASRKDSAGHAAGSTMAPSADEPASAEDRQPITATRDGTVPSGTTIGTGAVVSDGEPEASAGGESEGDCETPFVDSYGQTWTVYIPGLKWSEATRFRKPLEALLVGIQDNAAPEGAAGAVDNEASLASDGGQQEQEPSVEADSANDSAPAASREPVAGDVESAMIASNEESVTPALNPPSSAASTVSLQLPSSGSQLTAARADDTAASGKSGALKPDAAHARDQPDDQPEAEAGSAAQSQPTAQEEECNEEIEVEWPGSSQEEEDTISLSLDSEKPGAETASGEVKPKAEPASDELSSGKDQSGIPEATASSAGPMFTPDGGVPDSDSIQFEQRAAADADSVATVSIEQAVVNVDIAWGSSHDDDDCDISAMGSSFVHGFYPAEKDSEEGKMARALASERSADAMREPSFDTTLANNLHTKQSSAVVSASQSAASPKQAEVDVDIAWATNDDHDDLHVKMVSDAPVASESALGAAVTAATPSTDADSPDKVQITAPNAKDSFTGPAGTSTLDGLNAKASPAQQLQAADSQSALSDQLHLGDHDGIVDVEWPSSSDDADDGGIGTVSDGPLPTAQSQLLGATPAAAAATDDAVHFDKLWDSSTGMTGIRQASDHSNGLAPHDTATADAQDTAAVESASVQEIIHSLRIDEEVAGFIAHIDDEMLMANLQDSSYHAKMVATQDNAATAVATAAKALRAATAMARAAKALQQASPLQQQPSSILSEREHDSVDVAMEAAASAAAVSHVQDASTAENNVCKQPEIAACAQDIDDGMRQDDEVSGFVAHVSDDILMTHLQQEETAVTAVEAARQHAATAVAAAARTLHQTSFLQAADGVAPNSTSHPAAAAASAGQSGLNTQTDVDSYADDEDTVVSDADDLDADDYRNCEAAAASGGDGPASRDYSANSDDATQSDAADGSTWDGPANHVRPEDTNGSSADAPEAEFIAETPAEEAAALLEGTTALCDITASATAKEAAANAAASAEAAGKKADQDARVTWIRIRLDWQAQWLPHSVRGSSPHNLYIHGCIWTLMAKIVRNCPA</sequence>
<feature type="compositionally biased region" description="Polar residues" evidence="1">
    <location>
        <begin position="1304"/>
        <end position="1318"/>
    </location>
</feature>
<keyword evidence="2" id="KW-1133">Transmembrane helix</keyword>
<evidence type="ECO:0000313" key="4">
    <source>
        <dbReference type="Proteomes" id="UP001438707"/>
    </source>
</evidence>
<accession>A0AAW1QJ17</accession>
<feature type="transmembrane region" description="Helical" evidence="2">
    <location>
        <begin position="141"/>
        <end position="160"/>
    </location>
</feature>